<dbReference type="VEuPathDB" id="TriTrypDB:LMJLV39_240007200"/>
<feature type="compositionally biased region" description="Low complexity" evidence="1">
    <location>
        <begin position="45"/>
        <end position="60"/>
    </location>
</feature>
<dbReference type="Proteomes" id="UP000000542">
    <property type="component" value="Chromosome 24"/>
</dbReference>
<evidence type="ECO:0000259" key="2">
    <source>
        <dbReference type="PROSITE" id="PS51321"/>
    </source>
</evidence>
<dbReference type="SMR" id="Q4QAW1"/>
<protein>
    <submittedName>
        <fullName evidence="3">Transcription elongation factor-like protein</fullName>
    </submittedName>
</protein>
<gene>
    <name evidence="3" type="ORF">LMJF_24_0200</name>
</gene>
<dbReference type="PROSITE" id="PS51321">
    <property type="entry name" value="TFIIS_CENTRAL"/>
    <property type="match status" value="1"/>
</dbReference>
<evidence type="ECO:0000313" key="4">
    <source>
        <dbReference type="Proteomes" id="UP000000542"/>
    </source>
</evidence>
<accession>Q4QAW1</accession>
<feature type="domain" description="TFIIS central" evidence="2">
    <location>
        <begin position="74"/>
        <end position="184"/>
    </location>
</feature>
<evidence type="ECO:0000256" key="1">
    <source>
        <dbReference type="SAM" id="MobiDB-lite"/>
    </source>
</evidence>
<evidence type="ECO:0000313" key="3">
    <source>
        <dbReference type="EMBL" id="CAJ04024.1"/>
    </source>
</evidence>
<proteinExistence type="predicted"/>
<keyword evidence="3" id="KW-0648">Protein biosynthesis</keyword>
<feature type="region of interest" description="Disordered" evidence="1">
    <location>
        <begin position="269"/>
        <end position="289"/>
    </location>
</feature>
<dbReference type="KEGG" id="lma:LMJF_24_0200"/>
<dbReference type="GO" id="GO:0006351">
    <property type="term" value="P:DNA-templated transcription"/>
    <property type="evidence" value="ECO:0007669"/>
    <property type="project" value="InterPro"/>
</dbReference>
<dbReference type="OMA" id="WQGDDQT"/>
<dbReference type="VEuPathDB" id="TriTrypDB:LMJSD75_240006900"/>
<dbReference type="AlphaFoldDB" id="Q4QAW1"/>
<name>Q4QAW1_LEIMA</name>
<dbReference type="InterPro" id="IPR036575">
    <property type="entry name" value="TFIIS_cen_dom_sf"/>
</dbReference>
<dbReference type="SUPFAM" id="SSF46942">
    <property type="entry name" value="Elongation factor TFIIS domain 2"/>
    <property type="match status" value="1"/>
</dbReference>
<reference evidence="3 4" key="2">
    <citation type="journal article" date="2011" name="Genome Res.">
        <title>Chromosome and gene copy number variation allow major structural change between species and strains of Leishmania.</title>
        <authorList>
            <person name="Rogers M.B."/>
            <person name="Hilley J.D."/>
            <person name="Dickens N.J."/>
            <person name="Wilkes J."/>
            <person name="Bates P.A."/>
            <person name="Depledge D.P."/>
            <person name="Harris D."/>
            <person name="Her Y."/>
            <person name="Herzyk P."/>
            <person name="Imamura H."/>
            <person name="Otto T.D."/>
            <person name="Sanders M."/>
            <person name="Seeger K."/>
            <person name="Dujardin J.C."/>
            <person name="Berriman M."/>
            <person name="Smith D.F."/>
            <person name="Hertz-Fowler C."/>
            <person name="Mottram J.C."/>
        </authorList>
    </citation>
    <scope>NUCLEOTIDE SEQUENCE [LARGE SCALE GENOMIC DNA]</scope>
    <source>
        <strain evidence="4">MHOM/IL/81/Friedlin</strain>
    </source>
</reference>
<keyword evidence="4" id="KW-1185">Reference proteome</keyword>
<feature type="region of interest" description="Disordered" evidence="1">
    <location>
        <begin position="34"/>
        <end position="72"/>
    </location>
</feature>
<sequence length="305" mass="33501">MSDSEWSSDSGVSNAEAIAAASLNKHLGELMTLQHPSRVTHRRPAYATSEGTTASSATISHTPRVSGEAPRKQARMDISSLIRQALSQSSAHCTSANVDEVAGRVVAALRQKAGGAEVARAVTRALADPLNEELRESVLSGLLRPEELVALDEVSLLNQAERSVLAKARRERLNQHSVEYLERLNLTVTNMLTCPECRSHECYANFRFTDFVKWQGDDQTPTLQRCCRCSVSFCNERGKRAASAPGACLCAWVAVKVLSATTASRPCIHPSSNRHRTARRGSTRETGKISRFSSCRTRHHFCQKR</sequence>
<reference evidence="3 4" key="1">
    <citation type="journal article" date="2005" name="Science">
        <title>The genome of the kinetoplastid parasite, Leishmania major.</title>
        <authorList>
            <person name="Ivens A.C."/>
            <person name="Peacock C.S."/>
            <person name="Worthey E.A."/>
            <person name="Murphy L."/>
            <person name="Aggarwal G."/>
            <person name="Berriman M."/>
            <person name="Sisk E."/>
            <person name="Rajandream M.A."/>
            <person name="Adlem E."/>
            <person name="Aert R."/>
            <person name="Anupama A."/>
            <person name="Apostolou Z."/>
            <person name="Attipoe P."/>
            <person name="Bason N."/>
            <person name="Bauser C."/>
            <person name="Beck A."/>
            <person name="Beverley S.M."/>
            <person name="Bianchettin G."/>
            <person name="Borzym K."/>
            <person name="Bothe G."/>
            <person name="Bruschi C.V."/>
            <person name="Collins M."/>
            <person name="Cadag E."/>
            <person name="Ciarloni L."/>
            <person name="Clayton C."/>
            <person name="Coulson R.M."/>
            <person name="Cronin A."/>
            <person name="Cruz A.K."/>
            <person name="Davies R.M."/>
            <person name="De Gaudenzi J."/>
            <person name="Dobson D.E."/>
            <person name="Duesterhoeft A."/>
            <person name="Fazelina G."/>
            <person name="Fosker N."/>
            <person name="Frasch A.C."/>
            <person name="Fraser A."/>
            <person name="Fuchs M."/>
            <person name="Gabel C."/>
            <person name="Goble A."/>
            <person name="Goffeau A."/>
            <person name="Harris D."/>
            <person name="Hertz-Fowler C."/>
            <person name="Hilbert H."/>
            <person name="Horn D."/>
            <person name="Huang Y."/>
            <person name="Klages S."/>
            <person name="Knights A."/>
            <person name="Kube M."/>
            <person name="Larke N."/>
            <person name="Litvin L."/>
            <person name="Lord A."/>
            <person name="Louie T."/>
            <person name="Marra M."/>
            <person name="Masuy D."/>
            <person name="Matthews K."/>
            <person name="Michaeli S."/>
            <person name="Mottram J.C."/>
            <person name="Muller-Auer S."/>
            <person name="Munden H."/>
            <person name="Nelson S."/>
            <person name="Norbertczak H."/>
            <person name="Oliver K."/>
            <person name="O'neil S."/>
            <person name="Pentony M."/>
            <person name="Pohl T.M."/>
            <person name="Price C."/>
            <person name="Purnelle B."/>
            <person name="Quail M.A."/>
            <person name="Rabbinowitsch E."/>
            <person name="Reinhardt R."/>
            <person name="Rieger M."/>
            <person name="Rinta J."/>
            <person name="Robben J."/>
            <person name="Robertson L."/>
            <person name="Ruiz J.C."/>
            <person name="Rutter S."/>
            <person name="Saunders D."/>
            <person name="Schafer M."/>
            <person name="Schein J."/>
            <person name="Schwartz D.C."/>
            <person name="Seeger K."/>
            <person name="Seyler A."/>
            <person name="Sharp S."/>
            <person name="Shin H."/>
            <person name="Sivam D."/>
            <person name="Squares R."/>
            <person name="Squares S."/>
            <person name="Tosato V."/>
            <person name="Vogt C."/>
            <person name="Volckaert G."/>
            <person name="Wambutt R."/>
            <person name="Warren T."/>
            <person name="Wedler H."/>
            <person name="Woodward J."/>
            <person name="Zhou S."/>
            <person name="Zimmermann W."/>
            <person name="Smith D.F."/>
            <person name="Blackwell J.M."/>
            <person name="Stuart K.D."/>
            <person name="Barrell B."/>
            <person name="Myler P.J."/>
        </authorList>
    </citation>
    <scope>NUCLEOTIDE SEQUENCE [LARGE SCALE GENOMIC DNA]</scope>
    <source>
        <strain evidence="4">MHOM/IL/81/Friedlin</strain>
    </source>
</reference>
<organism evidence="3 4">
    <name type="scientific">Leishmania major</name>
    <dbReference type="NCBI Taxonomy" id="5664"/>
    <lineage>
        <taxon>Eukaryota</taxon>
        <taxon>Discoba</taxon>
        <taxon>Euglenozoa</taxon>
        <taxon>Kinetoplastea</taxon>
        <taxon>Metakinetoplastina</taxon>
        <taxon>Trypanosomatida</taxon>
        <taxon>Trypanosomatidae</taxon>
        <taxon>Leishmaniinae</taxon>
        <taxon>Leishmania</taxon>
    </lineage>
</organism>
<dbReference type="EMBL" id="FR796420">
    <property type="protein sequence ID" value="CAJ04024.1"/>
    <property type="molecule type" value="Genomic_DNA"/>
</dbReference>
<dbReference type="GO" id="GO:0003746">
    <property type="term" value="F:translation elongation factor activity"/>
    <property type="evidence" value="ECO:0007669"/>
    <property type="project" value="UniProtKB-KW"/>
</dbReference>
<dbReference type="VEuPathDB" id="TriTrypDB:LmjF.24.0200"/>
<keyword evidence="3" id="KW-0251">Elongation factor</keyword>
<dbReference type="VEuPathDB" id="TriTrypDB:LMJFC_240007100"/>
<dbReference type="RefSeq" id="XP_001683537.1">
    <property type="nucleotide sequence ID" value="XM_001683485.1"/>
</dbReference>
<dbReference type="eggNOG" id="ENOG502SSR1">
    <property type="taxonomic scope" value="Eukaryota"/>
</dbReference>
<dbReference type="InParanoid" id="Q4QAW1"/>
<feature type="compositionally biased region" description="Basic residues" evidence="1">
    <location>
        <begin position="272"/>
        <end position="281"/>
    </location>
</feature>
<dbReference type="HOGENOM" id="CLU_913530_0_0_1"/>
<dbReference type="GeneID" id="5652186"/>
<dbReference type="InterPro" id="IPR003618">
    <property type="entry name" value="TFIIS_cen_dom"/>
</dbReference>